<dbReference type="NCBIfam" id="TIGR01613">
    <property type="entry name" value="primase_Cterm"/>
    <property type="match status" value="1"/>
</dbReference>
<organism evidence="5 6">
    <name type="scientific">Corynebacterium tuberculostearicum SK141</name>
    <dbReference type="NCBI Taxonomy" id="553206"/>
    <lineage>
        <taxon>Bacteria</taxon>
        <taxon>Bacillati</taxon>
        <taxon>Actinomycetota</taxon>
        <taxon>Actinomycetes</taxon>
        <taxon>Mycobacteriales</taxon>
        <taxon>Corynebacteriaceae</taxon>
        <taxon>Corynebacterium</taxon>
    </lineage>
</organism>
<dbReference type="PROSITE" id="PS51206">
    <property type="entry name" value="SF3_HELICASE_1"/>
    <property type="match status" value="1"/>
</dbReference>
<evidence type="ECO:0000313" key="5">
    <source>
        <dbReference type="EMBL" id="EET78236.1"/>
    </source>
</evidence>
<dbReference type="GO" id="GO:0005524">
    <property type="term" value="F:ATP binding"/>
    <property type="evidence" value="ECO:0007669"/>
    <property type="project" value="UniProtKB-KW"/>
</dbReference>
<dbReference type="InterPro" id="IPR045455">
    <property type="entry name" value="NrS-1_pol-like_helicase"/>
</dbReference>
<dbReference type="InterPro" id="IPR014015">
    <property type="entry name" value="Helicase_SF3_DNA-vir"/>
</dbReference>
<evidence type="ECO:0000313" key="6">
    <source>
        <dbReference type="Proteomes" id="UP000004384"/>
    </source>
</evidence>
<name>C6R6G0_9CORY</name>
<dbReference type="Pfam" id="PF19263">
    <property type="entry name" value="DUF5906"/>
    <property type="match status" value="1"/>
</dbReference>
<dbReference type="Pfam" id="PF08706">
    <property type="entry name" value="D5_N"/>
    <property type="match status" value="1"/>
</dbReference>
<evidence type="ECO:0000259" key="4">
    <source>
        <dbReference type="PROSITE" id="PS51206"/>
    </source>
</evidence>
<dbReference type="InterPro" id="IPR006500">
    <property type="entry name" value="Helicase_put_C_phage/plasmid"/>
</dbReference>
<dbReference type="AlphaFoldDB" id="C6R6G0"/>
<comment type="caution">
    <text evidence="5">The sequence shown here is derived from an EMBL/GenBank/DDBJ whole genome shotgun (WGS) entry which is preliminary data.</text>
</comment>
<evidence type="ECO:0000256" key="1">
    <source>
        <dbReference type="ARBA" id="ARBA00022741"/>
    </source>
</evidence>
<keyword evidence="1" id="KW-0547">Nucleotide-binding</keyword>
<dbReference type="InterPro" id="IPR027417">
    <property type="entry name" value="P-loop_NTPase"/>
</dbReference>
<keyword evidence="3" id="KW-0067">ATP-binding</keyword>
<dbReference type="RefSeq" id="WP_005326493.1">
    <property type="nucleotide sequence ID" value="NZ_ACVP01000003.1"/>
</dbReference>
<evidence type="ECO:0000256" key="2">
    <source>
        <dbReference type="ARBA" id="ARBA00022801"/>
    </source>
</evidence>
<dbReference type="PANTHER" id="PTHR35372">
    <property type="entry name" value="ATP BINDING PROTEIN-RELATED"/>
    <property type="match status" value="1"/>
</dbReference>
<dbReference type="InterPro" id="IPR051620">
    <property type="entry name" value="ORF904-like_C"/>
</dbReference>
<dbReference type="PANTHER" id="PTHR35372:SF2">
    <property type="entry name" value="SF3 HELICASE DOMAIN-CONTAINING PROTEIN"/>
    <property type="match status" value="1"/>
</dbReference>
<keyword evidence="2" id="KW-0378">Hydrolase</keyword>
<evidence type="ECO:0000256" key="3">
    <source>
        <dbReference type="ARBA" id="ARBA00022840"/>
    </source>
</evidence>
<dbReference type="Gene3D" id="3.40.50.300">
    <property type="entry name" value="P-loop containing nucleotide triphosphate hydrolases"/>
    <property type="match status" value="1"/>
</dbReference>
<protein>
    <submittedName>
        <fullName evidence="5">Phage/plasmid primase, P4 family domain protein</fullName>
    </submittedName>
</protein>
<gene>
    <name evidence="5" type="ORF">CORTU0001_1092</name>
</gene>
<dbReference type="InterPro" id="IPR014818">
    <property type="entry name" value="Phage/plasmid_primase_P4_C"/>
</dbReference>
<dbReference type="EMBL" id="ACVP01000003">
    <property type="protein sequence ID" value="EET78236.1"/>
    <property type="molecule type" value="Genomic_DNA"/>
</dbReference>
<proteinExistence type="predicted"/>
<dbReference type="Proteomes" id="UP000004384">
    <property type="component" value="Unassembled WGS sequence"/>
</dbReference>
<reference evidence="5 6" key="1">
    <citation type="submission" date="2009-06" db="EMBL/GenBank/DDBJ databases">
        <authorList>
            <person name="Dodson R."/>
            <person name="Sebastian Y."/>
            <person name="Madupu R."/>
            <person name="Durkin A.S."/>
            <person name="Torralba M."/>
            <person name="Methe B."/>
            <person name="Sutton G.G."/>
            <person name="Strausberg R.L."/>
            <person name="Nelson K.E."/>
        </authorList>
    </citation>
    <scope>NUCLEOTIDE SEQUENCE [LARGE SCALE GENOMIC DNA]</scope>
    <source>
        <strain evidence="5 6">SK141</strain>
    </source>
</reference>
<feature type="domain" description="SF3 helicase" evidence="4">
    <location>
        <begin position="217"/>
        <end position="375"/>
    </location>
</feature>
<dbReference type="GO" id="GO:0016787">
    <property type="term" value="F:hydrolase activity"/>
    <property type="evidence" value="ECO:0007669"/>
    <property type="project" value="UniProtKB-KW"/>
</dbReference>
<dbReference type="SUPFAM" id="SSF52540">
    <property type="entry name" value="P-loop containing nucleoside triphosphate hydrolases"/>
    <property type="match status" value="1"/>
</dbReference>
<accession>C6R6G0</accession>
<sequence>MSARKEFEDVELPEAPADAQRFLNGDVDAHAGAVEYPGPSQPYKVAQQVMRELYSDTDGVPTLTYWRGDWWMYSGTHWEAVSGSAKDADLVIAGQLLKVFDSAVYSKKESNTVTLVPWSPNRSKISEIIFALKPLAYAVVSDTDDAPCFLRDCAQLPGAPGEYVSMSNGLLRWSTRELVGHTPRVFTTYSLPFAYDPQATAPVWEKFLKQIFAHDTAAIDTLQEYLGYVISGRTDLHKALLIVGPTRAGKGTILRVLRQLVGQQNVTDTSLHSLGSDSGPAELIGKPLAIIGDARDARAGNSNRATELLLNVIGEDGVSLQRKYLGDWVGRLPTRFALASNVIPRLIDSSAAVVGRFVMMRLEQSFAGQEDEELGAKLAAELPGILNWALDGLERLEQQGRFTEPATMAEMKDAMEGLSAPVRRFIEEYLEVTGNPADIVPRRDVYSHWRTWHADNGFTPCNQEEMCNRLTATDGRIRAKQLDVPGAKPKPGQKRPPRERYILGVKLVKSAF</sequence>
<dbReference type="SMART" id="SM00885">
    <property type="entry name" value="D5_N"/>
    <property type="match status" value="1"/>
</dbReference>